<dbReference type="SMART" id="SM00267">
    <property type="entry name" value="GGDEF"/>
    <property type="match status" value="1"/>
</dbReference>
<dbReference type="PANTHER" id="PTHR45138:SF9">
    <property type="entry name" value="DIGUANYLATE CYCLASE DGCM-RELATED"/>
    <property type="match status" value="1"/>
</dbReference>
<evidence type="ECO:0000259" key="2">
    <source>
        <dbReference type="PROSITE" id="PS50113"/>
    </source>
</evidence>
<dbReference type="InterPro" id="IPR029016">
    <property type="entry name" value="GAF-like_dom_sf"/>
</dbReference>
<evidence type="ECO:0000259" key="3">
    <source>
        <dbReference type="PROSITE" id="PS50887"/>
    </source>
</evidence>
<feature type="domain" description="PAS" evidence="1">
    <location>
        <begin position="172"/>
        <end position="241"/>
    </location>
</feature>
<feature type="domain" description="GGDEF" evidence="3">
    <location>
        <begin position="337"/>
        <end position="466"/>
    </location>
</feature>
<dbReference type="InterPro" id="IPR035965">
    <property type="entry name" value="PAS-like_dom_sf"/>
</dbReference>
<dbReference type="Gene3D" id="3.30.450.40">
    <property type="match status" value="1"/>
</dbReference>
<evidence type="ECO:0000259" key="1">
    <source>
        <dbReference type="PROSITE" id="PS50112"/>
    </source>
</evidence>
<dbReference type="InterPro" id="IPR003018">
    <property type="entry name" value="GAF"/>
</dbReference>
<dbReference type="SUPFAM" id="SSF55073">
    <property type="entry name" value="Nucleotide cyclase"/>
    <property type="match status" value="1"/>
</dbReference>
<dbReference type="GO" id="GO:0052621">
    <property type="term" value="F:diguanylate cyclase activity"/>
    <property type="evidence" value="ECO:0007669"/>
    <property type="project" value="TreeGrafter"/>
</dbReference>
<dbReference type="PANTHER" id="PTHR45138">
    <property type="entry name" value="REGULATORY COMPONENTS OF SENSORY TRANSDUCTION SYSTEM"/>
    <property type="match status" value="1"/>
</dbReference>
<dbReference type="InterPro" id="IPR029787">
    <property type="entry name" value="Nucleotide_cyclase"/>
</dbReference>
<dbReference type="CDD" id="cd01949">
    <property type="entry name" value="GGDEF"/>
    <property type="match status" value="1"/>
</dbReference>
<feature type="domain" description="PAC" evidence="2">
    <location>
        <begin position="254"/>
        <end position="305"/>
    </location>
</feature>
<dbReference type="EMBL" id="VSSQ01001121">
    <property type="protein sequence ID" value="MPM05324.1"/>
    <property type="molecule type" value="Genomic_DNA"/>
</dbReference>
<evidence type="ECO:0000313" key="4">
    <source>
        <dbReference type="EMBL" id="MPM05324.1"/>
    </source>
</evidence>
<dbReference type="InterPro" id="IPR013655">
    <property type="entry name" value="PAS_fold_3"/>
</dbReference>
<dbReference type="NCBIfam" id="TIGR00254">
    <property type="entry name" value="GGDEF"/>
    <property type="match status" value="1"/>
</dbReference>
<comment type="caution">
    <text evidence="4">The sequence shown here is derived from an EMBL/GenBank/DDBJ whole genome shotgun (WGS) entry which is preliminary data.</text>
</comment>
<dbReference type="SUPFAM" id="SSF55781">
    <property type="entry name" value="GAF domain-like"/>
    <property type="match status" value="1"/>
</dbReference>
<dbReference type="InterPro" id="IPR000160">
    <property type="entry name" value="GGDEF_dom"/>
</dbReference>
<dbReference type="CDD" id="cd00130">
    <property type="entry name" value="PAS"/>
    <property type="match status" value="1"/>
</dbReference>
<dbReference type="Pfam" id="PF08447">
    <property type="entry name" value="PAS_3"/>
    <property type="match status" value="1"/>
</dbReference>
<dbReference type="PROSITE" id="PS50112">
    <property type="entry name" value="PAS"/>
    <property type="match status" value="1"/>
</dbReference>
<dbReference type="InterPro" id="IPR000014">
    <property type="entry name" value="PAS"/>
</dbReference>
<sequence>MNDFDASTGCNLMHKDILEKWQVSIDLVTQILGAHVGLIMQLCGDRLYVHTVSNTSNSPYKVGESESIWGSGLYCERVLSTNQMLIVENARITTEWDHNPDLQFDLVSYLGFPIHYPDGSLFGTICILNNIETRFSSVMSQLMEQFRNQIESELRIEDLLRKDAARLELMEIQNRLYELITFNTSDVIWVLNVMQKKFSYVSPSIFQLRGLTVEEALSEPLESSMTPESAAKVNSMIANSIGAFIKDKVQRAYTVNEIQQPRKDGQIIWVEVTTRYAMSEQGEIEIIGISRNIEDRKKKENEIEYLSTHDHLTKLYNRSYIEAEAEREISRAIRYQNAISFLMIDIDLFKQINDRHGHLIGDEVLQTLATTFALALRKTDICARFGGEEFVILLPETRLEGAIGTAEKLRRTIEATVFPNNIRLTISIGISEYKLGETLDDLIRNADKALYTAKRKGRNQVIAYKS</sequence>
<dbReference type="Gene3D" id="3.30.450.20">
    <property type="entry name" value="PAS domain"/>
    <property type="match status" value="1"/>
</dbReference>
<dbReference type="Pfam" id="PF00990">
    <property type="entry name" value="GGDEF"/>
    <property type="match status" value="1"/>
</dbReference>
<dbReference type="AlphaFoldDB" id="A0A644WT43"/>
<dbReference type="Pfam" id="PF13185">
    <property type="entry name" value="GAF_2"/>
    <property type="match status" value="1"/>
</dbReference>
<name>A0A644WT43_9ZZZZ</name>
<dbReference type="InterPro" id="IPR050469">
    <property type="entry name" value="Diguanylate_Cyclase"/>
</dbReference>
<gene>
    <name evidence="4" type="ORF">SDC9_51612</name>
</gene>
<protein>
    <recommendedName>
        <fullName evidence="5">GGDEF domain-containing protein</fullName>
    </recommendedName>
</protein>
<reference evidence="4" key="1">
    <citation type="submission" date="2019-08" db="EMBL/GenBank/DDBJ databases">
        <authorList>
            <person name="Kucharzyk K."/>
            <person name="Murdoch R.W."/>
            <person name="Higgins S."/>
            <person name="Loffler F."/>
        </authorList>
    </citation>
    <scope>NUCLEOTIDE SEQUENCE</scope>
</reference>
<proteinExistence type="predicted"/>
<dbReference type="PROSITE" id="PS50113">
    <property type="entry name" value="PAC"/>
    <property type="match status" value="1"/>
</dbReference>
<dbReference type="SUPFAM" id="SSF55785">
    <property type="entry name" value="PYP-like sensor domain (PAS domain)"/>
    <property type="match status" value="1"/>
</dbReference>
<organism evidence="4">
    <name type="scientific">bioreactor metagenome</name>
    <dbReference type="NCBI Taxonomy" id="1076179"/>
    <lineage>
        <taxon>unclassified sequences</taxon>
        <taxon>metagenomes</taxon>
        <taxon>ecological metagenomes</taxon>
    </lineage>
</organism>
<dbReference type="InterPro" id="IPR000700">
    <property type="entry name" value="PAS-assoc_C"/>
</dbReference>
<accession>A0A644WT43</accession>
<dbReference type="Gene3D" id="3.30.70.270">
    <property type="match status" value="1"/>
</dbReference>
<dbReference type="SMART" id="SM00065">
    <property type="entry name" value="GAF"/>
    <property type="match status" value="1"/>
</dbReference>
<dbReference type="FunFam" id="3.30.70.270:FF:000001">
    <property type="entry name" value="Diguanylate cyclase domain protein"/>
    <property type="match status" value="1"/>
</dbReference>
<evidence type="ECO:0008006" key="5">
    <source>
        <dbReference type="Google" id="ProtNLM"/>
    </source>
</evidence>
<dbReference type="PROSITE" id="PS50887">
    <property type="entry name" value="GGDEF"/>
    <property type="match status" value="1"/>
</dbReference>
<dbReference type="InterPro" id="IPR043128">
    <property type="entry name" value="Rev_trsase/Diguanyl_cyclase"/>
</dbReference>
<dbReference type="NCBIfam" id="TIGR00229">
    <property type="entry name" value="sensory_box"/>
    <property type="match status" value="1"/>
</dbReference>